<evidence type="ECO:0000256" key="3">
    <source>
        <dbReference type="ARBA" id="ARBA00012485"/>
    </source>
</evidence>
<sequence length="76" mass="8636">SVLAQQIFDPNFALFEPCAADKQTYQPNKASGVNDDHLAYFKFIGRIIGKAVYDGRLLDAYFNRAFYKQILGRTVD</sequence>
<dbReference type="Proteomes" id="UP000623542">
    <property type="component" value="Unassembled WGS sequence"/>
</dbReference>
<name>A0A851UXW4_9PASS</name>
<evidence type="ECO:0000256" key="2">
    <source>
        <dbReference type="ARBA" id="ARBA00004906"/>
    </source>
</evidence>
<feature type="non-terminal residue" evidence="8">
    <location>
        <position position="76"/>
    </location>
</feature>
<dbReference type="InterPro" id="IPR050409">
    <property type="entry name" value="E3_ubiq-protein_ligase"/>
</dbReference>
<keyword evidence="8" id="KW-0436">Ligase</keyword>
<protein>
    <recommendedName>
        <fullName evidence="3">HECT-type E3 ubiquitin transferase</fullName>
        <ecNumber evidence="3">2.3.2.26</ecNumber>
    </recommendedName>
</protein>
<keyword evidence="4" id="KW-0808">Transferase</keyword>
<dbReference type="GO" id="GO:0016874">
    <property type="term" value="F:ligase activity"/>
    <property type="evidence" value="ECO:0007669"/>
    <property type="project" value="UniProtKB-KW"/>
</dbReference>
<evidence type="ECO:0000256" key="1">
    <source>
        <dbReference type="ARBA" id="ARBA00000885"/>
    </source>
</evidence>
<evidence type="ECO:0000256" key="5">
    <source>
        <dbReference type="ARBA" id="ARBA00022786"/>
    </source>
</evidence>
<dbReference type="EMBL" id="WBNG01005563">
    <property type="protein sequence ID" value="NXD32455.1"/>
    <property type="molecule type" value="Genomic_DNA"/>
</dbReference>
<evidence type="ECO:0000313" key="8">
    <source>
        <dbReference type="EMBL" id="NXD32455.1"/>
    </source>
</evidence>
<dbReference type="Pfam" id="PF00632">
    <property type="entry name" value="HECT"/>
    <property type="match status" value="1"/>
</dbReference>
<evidence type="ECO:0000259" key="7">
    <source>
        <dbReference type="PROSITE" id="PS50237"/>
    </source>
</evidence>
<dbReference type="PROSITE" id="PS50237">
    <property type="entry name" value="HECT"/>
    <property type="match status" value="1"/>
</dbReference>
<comment type="pathway">
    <text evidence="2">Protein modification; protein ubiquitination.</text>
</comment>
<comment type="caution">
    <text evidence="8">The sequence shown here is derived from an EMBL/GenBank/DDBJ whole genome shotgun (WGS) entry which is preliminary data.</text>
</comment>
<keyword evidence="9" id="KW-1185">Reference proteome</keyword>
<comment type="catalytic activity">
    <reaction evidence="1">
        <text>S-ubiquitinyl-[E2 ubiquitin-conjugating enzyme]-L-cysteine + [acceptor protein]-L-lysine = [E2 ubiquitin-conjugating enzyme]-L-cysteine + N(6)-ubiquitinyl-[acceptor protein]-L-lysine.</text>
        <dbReference type="EC" id="2.3.2.26"/>
    </reaction>
</comment>
<gene>
    <name evidence="8" type="ORF">ELAFOR_R15626</name>
</gene>
<dbReference type="GO" id="GO:0000209">
    <property type="term" value="P:protein polyubiquitination"/>
    <property type="evidence" value="ECO:0007669"/>
    <property type="project" value="TreeGrafter"/>
</dbReference>
<dbReference type="SUPFAM" id="SSF56204">
    <property type="entry name" value="Hect, E3 ligase catalytic domain"/>
    <property type="match status" value="1"/>
</dbReference>
<dbReference type="EC" id="2.3.2.26" evidence="3"/>
<comment type="caution">
    <text evidence="6">Lacks conserved residue(s) required for the propagation of feature annotation.</text>
</comment>
<feature type="domain" description="HECT" evidence="7">
    <location>
        <begin position="1"/>
        <end position="76"/>
    </location>
</feature>
<dbReference type="InterPro" id="IPR035983">
    <property type="entry name" value="Hect_E3_ubiquitin_ligase"/>
</dbReference>
<evidence type="ECO:0000256" key="6">
    <source>
        <dbReference type="PROSITE-ProRule" id="PRU00104"/>
    </source>
</evidence>
<reference evidence="8" key="1">
    <citation type="submission" date="2019-09" db="EMBL/GenBank/DDBJ databases">
        <title>Bird 10,000 Genomes (B10K) Project - Family phase.</title>
        <authorList>
            <person name="Zhang G."/>
        </authorList>
    </citation>
    <scope>NUCLEOTIDE SEQUENCE</scope>
    <source>
        <strain evidence="8">B10K-IZCAS-20218</strain>
        <tissue evidence="8">Blood</tissue>
    </source>
</reference>
<dbReference type="OrthoDB" id="423283at2759"/>
<evidence type="ECO:0000313" key="9">
    <source>
        <dbReference type="Proteomes" id="UP000623542"/>
    </source>
</evidence>
<dbReference type="Gene3D" id="3.90.1750.10">
    <property type="entry name" value="Hect, E3 ligase catalytic domains"/>
    <property type="match status" value="1"/>
</dbReference>
<evidence type="ECO:0000256" key="4">
    <source>
        <dbReference type="ARBA" id="ARBA00022679"/>
    </source>
</evidence>
<dbReference type="GO" id="GO:0005737">
    <property type="term" value="C:cytoplasm"/>
    <property type="evidence" value="ECO:0007669"/>
    <property type="project" value="TreeGrafter"/>
</dbReference>
<accession>A0A851UXW4</accession>
<dbReference type="AlphaFoldDB" id="A0A851UXW4"/>
<dbReference type="PANTHER" id="PTHR11254">
    <property type="entry name" value="HECT DOMAIN UBIQUITIN-PROTEIN LIGASE"/>
    <property type="match status" value="1"/>
</dbReference>
<dbReference type="GO" id="GO:0005634">
    <property type="term" value="C:nucleus"/>
    <property type="evidence" value="ECO:0007669"/>
    <property type="project" value="TreeGrafter"/>
</dbReference>
<dbReference type="PANTHER" id="PTHR11254:SF67">
    <property type="entry name" value="E3 UBIQUITIN-PROTEIN LIGASE HUWE1"/>
    <property type="match status" value="1"/>
</dbReference>
<keyword evidence="5 6" id="KW-0833">Ubl conjugation pathway</keyword>
<dbReference type="GO" id="GO:0061630">
    <property type="term" value="F:ubiquitin protein ligase activity"/>
    <property type="evidence" value="ECO:0007669"/>
    <property type="project" value="UniProtKB-EC"/>
</dbReference>
<feature type="non-terminal residue" evidence="8">
    <location>
        <position position="1"/>
    </location>
</feature>
<dbReference type="GO" id="GO:0006511">
    <property type="term" value="P:ubiquitin-dependent protein catabolic process"/>
    <property type="evidence" value="ECO:0007669"/>
    <property type="project" value="TreeGrafter"/>
</dbReference>
<organism evidence="8 9">
    <name type="scientific">Elachura formosa</name>
    <name type="common">spotted wren-babbler</name>
    <dbReference type="NCBI Taxonomy" id="1463973"/>
    <lineage>
        <taxon>Eukaryota</taxon>
        <taxon>Metazoa</taxon>
        <taxon>Chordata</taxon>
        <taxon>Craniata</taxon>
        <taxon>Vertebrata</taxon>
        <taxon>Euteleostomi</taxon>
        <taxon>Archelosauria</taxon>
        <taxon>Archosauria</taxon>
        <taxon>Dinosauria</taxon>
        <taxon>Saurischia</taxon>
        <taxon>Theropoda</taxon>
        <taxon>Coelurosauria</taxon>
        <taxon>Aves</taxon>
        <taxon>Neognathae</taxon>
        <taxon>Neoaves</taxon>
        <taxon>Telluraves</taxon>
        <taxon>Australaves</taxon>
        <taxon>Passeriformes</taxon>
        <taxon>Elachuridae</taxon>
        <taxon>Elachura</taxon>
    </lineage>
</organism>
<dbReference type="InterPro" id="IPR000569">
    <property type="entry name" value="HECT_dom"/>
</dbReference>
<proteinExistence type="predicted"/>